<accession>A0A9I9EDD7</accession>
<reference evidence="1" key="1">
    <citation type="submission" date="2023-03" db="UniProtKB">
        <authorList>
            <consortium name="EnsemblPlants"/>
        </authorList>
    </citation>
    <scope>IDENTIFICATION</scope>
</reference>
<protein>
    <submittedName>
        <fullName evidence="1">Uncharacterized protein</fullName>
    </submittedName>
</protein>
<dbReference type="AlphaFoldDB" id="A0A9I9EDD7"/>
<name>A0A9I9EDD7_CUCME</name>
<proteinExistence type="predicted"/>
<dbReference type="EnsemblPlants" id="MELO3C032239.2.1">
    <property type="protein sequence ID" value="MELO3C032239.2.1"/>
    <property type="gene ID" value="MELO3C032239.2"/>
</dbReference>
<evidence type="ECO:0000313" key="1">
    <source>
        <dbReference type="EnsemblPlants" id="MELO3C032239.2.1"/>
    </source>
</evidence>
<sequence>MKSEVLPLTVSLLHYYDKALEIWASMSVGKNENDVFMWARYHQQPTNRGSLTLSLGNLLMNRDSDEQRQRMIEVISG</sequence>
<dbReference type="Gramene" id="MELO3C032239.2.1">
    <property type="protein sequence ID" value="MELO3C032239.2.1"/>
    <property type="gene ID" value="MELO3C032239.2"/>
</dbReference>
<organism evidence="1">
    <name type="scientific">Cucumis melo</name>
    <name type="common">Muskmelon</name>
    <dbReference type="NCBI Taxonomy" id="3656"/>
    <lineage>
        <taxon>Eukaryota</taxon>
        <taxon>Viridiplantae</taxon>
        <taxon>Streptophyta</taxon>
        <taxon>Embryophyta</taxon>
        <taxon>Tracheophyta</taxon>
        <taxon>Spermatophyta</taxon>
        <taxon>Magnoliopsida</taxon>
        <taxon>eudicotyledons</taxon>
        <taxon>Gunneridae</taxon>
        <taxon>Pentapetalae</taxon>
        <taxon>rosids</taxon>
        <taxon>fabids</taxon>
        <taxon>Cucurbitales</taxon>
        <taxon>Cucurbitaceae</taxon>
        <taxon>Benincaseae</taxon>
        <taxon>Cucumis</taxon>
    </lineage>
</organism>